<dbReference type="GO" id="GO:0008270">
    <property type="term" value="F:zinc ion binding"/>
    <property type="evidence" value="ECO:0007669"/>
    <property type="project" value="UniProtKB-KW"/>
</dbReference>
<evidence type="ECO:0000256" key="5">
    <source>
        <dbReference type="ARBA" id="ARBA00022833"/>
    </source>
</evidence>
<dbReference type="PROSITE" id="PS50157">
    <property type="entry name" value="ZINC_FINGER_C2H2_2"/>
    <property type="match status" value="3"/>
</dbReference>
<dbReference type="AlphaFoldDB" id="A0A8S1HII0"/>
<keyword evidence="5" id="KW-0862">Zinc</keyword>
<dbReference type="GO" id="GO:0005634">
    <property type="term" value="C:nucleus"/>
    <property type="evidence" value="ECO:0007669"/>
    <property type="project" value="UniProtKB-SubCell"/>
</dbReference>
<gene>
    <name evidence="10" type="ORF">CAUJ_LOCUS10691</name>
</gene>
<keyword evidence="4 7" id="KW-0863">Zinc-finger</keyword>
<evidence type="ECO:0000256" key="2">
    <source>
        <dbReference type="ARBA" id="ARBA00022723"/>
    </source>
</evidence>
<keyword evidence="6" id="KW-0539">Nucleus</keyword>
<dbReference type="OrthoDB" id="5844319at2759"/>
<dbReference type="SMART" id="SM00355">
    <property type="entry name" value="ZnF_C2H2"/>
    <property type="match status" value="4"/>
</dbReference>
<dbReference type="EMBL" id="CAJGYM010000047">
    <property type="protein sequence ID" value="CAD6194772.1"/>
    <property type="molecule type" value="Genomic_DNA"/>
</dbReference>
<dbReference type="Gene3D" id="3.30.160.60">
    <property type="entry name" value="Classic Zinc Finger"/>
    <property type="match status" value="2"/>
</dbReference>
<sequence length="577" mass="65573">MKPSSSTLPAKWEEATNLDVADQPEDFHYSSKSHATVLLNSLQKAQEEADHPLCNVTIEVDGEPVVKAHGALLAACSTFFESTLVCIHPPTSQITLDLDTSIVDVDRNSLLKVIRYMYTGAVEVDEKLWRAAKALQCAKLEKFSTSLIEVVAGPMDSWSEEGLEEACGSKKRVSFPDVKCLVELSTRSIRNDDHALDVLREFDRMRRDRILLDCIINVNVGRVWAHRCVLVAYSKVLQNLILSVGQRALVTLDIDPKAIFMSKHDAYEIVSFMYLGFLRTTRKDRRLKLMRIPAERLEIHGLVGIISKCIADAQQKEKDLPSATEELMFDHSHIIRSNGLSGFQIDSSSDNLPGDPVSSDYNRIYENYVEGPKRNRRTVGLLPINEIQVKGPVVYEEDKSEDGKPIPAVNVTRIPAEFSRKRPLDSFGYGLPEVVSRNDFTVPLIVGDQEEMMQKPYKCNFCDHRSRERSSIQKHIRCMHTHETPYKCEYCGKSFKIQSNLMRHIRSHTGEKPYSCKKCGVSYADKKNMDTHVYRQHLQLQQVTCTVEGCNARFWRPERYQLHLKNVHGIATVDAFV</sequence>
<dbReference type="FunFam" id="3.30.160.60:FF:000100">
    <property type="entry name" value="Zinc finger 45-like"/>
    <property type="match status" value="1"/>
</dbReference>
<feature type="domain" description="C2H2-type" evidence="9">
    <location>
        <begin position="457"/>
        <end position="485"/>
    </location>
</feature>
<dbReference type="Proteomes" id="UP000835052">
    <property type="component" value="Unassembled WGS sequence"/>
</dbReference>
<feature type="domain" description="C2H2-type" evidence="9">
    <location>
        <begin position="514"/>
        <end position="542"/>
    </location>
</feature>
<evidence type="ECO:0000313" key="11">
    <source>
        <dbReference type="Proteomes" id="UP000835052"/>
    </source>
</evidence>
<dbReference type="Pfam" id="PF00096">
    <property type="entry name" value="zf-C2H2"/>
    <property type="match status" value="1"/>
</dbReference>
<dbReference type="PROSITE" id="PS00028">
    <property type="entry name" value="ZINC_FINGER_C2H2_1"/>
    <property type="match status" value="3"/>
</dbReference>
<keyword evidence="11" id="KW-1185">Reference proteome</keyword>
<evidence type="ECO:0000256" key="7">
    <source>
        <dbReference type="PROSITE-ProRule" id="PRU00042"/>
    </source>
</evidence>
<reference evidence="10" key="1">
    <citation type="submission" date="2020-10" db="EMBL/GenBank/DDBJ databases">
        <authorList>
            <person name="Kikuchi T."/>
        </authorList>
    </citation>
    <scope>NUCLEOTIDE SEQUENCE</scope>
    <source>
        <strain evidence="10">NKZ352</strain>
    </source>
</reference>
<comment type="subcellular location">
    <subcellularLocation>
        <location evidence="1">Nucleus</location>
    </subcellularLocation>
</comment>
<dbReference type="SUPFAM" id="SSF54695">
    <property type="entry name" value="POZ domain"/>
    <property type="match status" value="2"/>
</dbReference>
<feature type="domain" description="C2H2-type" evidence="9">
    <location>
        <begin position="486"/>
        <end position="513"/>
    </location>
</feature>
<feature type="domain" description="BTB" evidence="8">
    <location>
        <begin position="54"/>
        <end position="126"/>
    </location>
</feature>
<organism evidence="10 11">
    <name type="scientific">Caenorhabditis auriculariae</name>
    <dbReference type="NCBI Taxonomy" id="2777116"/>
    <lineage>
        <taxon>Eukaryota</taxon>
        <taxon>Metazoa</taxon>
        <taxon>Ecdysozoa</taxon>
        <taxon>Nematoda</taxon>
        <taxon>Chromadorea</taxon>
        <taxon>Rhabditida</taxon>
        <taxon>Rhabditina</taxon>
        <taxon>Rhabditomorpha</taxon>
        <taxon>Rhabditoidea</taxon>
        <taxon>Rhabditidae</taxon>
        <taxon>Peloderinae</taxon>
        <taxon>Caenorhabditis</taxon>
    </lineage>
</organism>
<evidence type="ECO:0000259" key="9">
    <source>
        <dbReference type="PROSITE" id="PS50157"/>
    </source>
</evidence>
<dbReference type="FunFam" id="3.30.160.60:FF:000702">
    <property type="entry name" value="Transcription factor E4F1 isoform 1"/>
    <property type="match status" value="1"/>
</dbReference>
<feature type="domain" description="BTB" evidence="8">
    <location>
        <begin position="212"/>
        <end position="282"/>
    </location>
</feature>
<dbReference type="InterPro" id="IPR036236">
    <property type="entry name" value="Znf_C2H2_sf"/>
</dbReference>
<evidence type="ECO:0000256" key="4">
    <source>
        <dbReference type="ARBA" id="ARBA00022771"/>
    </source>
</evidence>
<proteinExistence type="predicted"/>
<dbReference type="SMART" id="SM00225">
    <property type="entry name" value="BTB"/>
    <property type="match status" value="2"/>
</dbReference>
<dbReference type="CDD" id="cd18186">
    <property type="entry name" value="BTB_POZ_ZBTB_KLHL-like"/>
    <property type="match status" value="2"/>
</dbReference>
<evidence type="ECO:0000256" key="1">
    <source>
        <dbReference type="ARBA" id="ARBA00004123"/>
    </source>
</evidence>
<dbReference type="Pfam" id="PF00651">
    <property type="entry name" value="BTB"/>
    <property type="match status" value="2"/>
</dbReference>
<dbReference type="PANTHER" id="PTHR24394:SF29">
    <property type="entry name" value="MYONEURIN"/>
    <property type="match status" value="1"/>
</dbReference>
<dbReference type="PROSITE" id="PS50097">
    <property type="entry name" value="BTB"/>
    <property type="match status" value="2"/>
</dbReference>
<name>A0A8S1HII0_9PELO</name>
<evidence type="ECO:0000256" key="3">
    <source>
        <dbReference type="ARBA" id="ARBA00022737"/>
    </source>
</evidence>
<dbReference type="InterPro" id="IPR013087">
    <property type="entry name" value="Znf_C2H2_type"/>
</dbReference>
<dbReference type="GO" id="GO:0000981">
    <property type="term" value="F:DNA-binding transcription factor activity, RNA polymerase II-specific"/>
    <property type="evidence" value="ECO:0007669"/>
    <property type="project" value="TreeGrafter"/>
</dbReference>
<accession>A0A8S1HII0</accession>
<dbReference type="PANTHER" id="PTHR24394">
    <property type="entry name" value="ZINC FINGER PROTEIN"/>
    <property type="match status" value="1"/>
</dbReference>
<keyword evidence="3" id="KW-0677">Repeat</keyword>
<evidence type="ECO:0000256" key="6">
    <source>
        <dbReference type="ARBA" id="ARBA00023242"/>
    </source>
</evidence>
<comment type="caution">
    <text evidence="10">The sequence shown here is derived from an EMBL/GenBank/DDBJ whole genome shotgun (WGS) entry which is preliminary data.</text>
</comment>
<dbReference type="InterPro" id="IPR011333">
    <property type="entry name" value="SKP1/BTB/POZ_sf"/>
</dbReference>
<dbReference type="Gene3D" id="3.30.710.10">
    <property type="entry name" value="Potassium Channel Kv1.1, Chain A"/>
    <property type="match status" value="2"/>
</dbReference>
<keyword evidence="2" id="KW-0479">Metal-binding</keyword>
<protein>
    <submittedName>
        <fullName evidence="10">Uncharacterized protein</fullName>
    </submittedName>
</protein>
<evidence type="ECO:0000259" key="8">
    <source>
        <dbReference type="PROSITE" id="PS50097"/>
    </source>
</evidence>
<dbReference type="SUPFAM" id="SSF57667">
    <property type="entry name" value="beta-beta-alpha zinc fingers"/>
    <property type="match status" value="2"/>
</dbReference>
<evidence type="ECO:0000313" key="10">
    <source>
        <dbReference type="EMBL" id="CAD6194772.1"/>
    </source>
</evidence>
<dbReference type="InterPro" id="IPR000210">
    <property type="entry name" value="BTB/POZ_dom"/>
</dbReference>